<feature type="domain" description="NlpC/P60" evidence="6">
    <location>
        <begin position="126"/>
        <end position="265"/>
    </location>
</feature>
<dbReference type="PANTHER" id="PTHR47359">
    <property type="entry name" value="PEPTIDOGLYCAN DL-ENDOPEPTIDASE CWLO"/>
    <property type="match status" value="1"/>
</dbReference>
<reference evidence="7 8" key="1">
    <citation type="submission" date="2018-06" db="EMBL/GenBank/DDBJ databases">
        <title>Sphaerisporangium craniellae sp. nov., isolated from a marine sponge in the South China Sea.</title>
        <authorList>
            <person name="Li L."/>
        </authorList>
    </citation>
    <scope>NUCLEOTIDE SEQUENCE [LARGE SCALE GENOMIC DNA]</scope>
    <source>
        <strain evidence="7 8">LHW63015</strain>
    </source>
</reference>
<dbReference type="SUPFAM" id="SSF54001">
    <property type="entry name" value="Cysteine proteinases"/>
    <property type="match status" value="1"/>
</dbReference>
<keyword evidence="5" id="KW-1133">Transmembrane helix</keyword>
<dbReference type="GO" id="GO:0006508">
    <property type="term" value="P:proteolysis"/>
    <property type="evidence" value="ECO:0007669"/>
    <property type="project" value="UniProtKB-KW"/>
</dbReference>
<dbReference type="PROSITE" id="PS51935">
    <property type="entry name" value="NLPC_P60"/>
    <property type="match status" value="1"/>
</dbReference>
<keyword evidence="5" id="KW-0472">Membrane</keyword>
<dbReference type="EMBL" id="QMEY01000037">
    <property type="protein sequence ID" value="RBQ14173.1"/>
    <property type="molecule type" value="Genomic_DNA"/>
</dbReference>
<keyword evidence="4" id="KW-0788">Thiol protease</keyword>
<gene>
    <name evidence="7" type="ORF">DP939_42245</name>
</gene>
<evidence type="ECO:0000256" key="4">
    <source>
        <dbReference type="ARBA" id="ARBA00022807"/>
    </source>
</evidence>
<sequence length="267" mass="26521">MTDGSGIGPAITVGGCLIAGIILLAAVGGGGAQYAAAGTACGYIPPSASALPLPATDLEAYRSYVEQAAALGAGRDQVVADIAAQLAQRTPPPEDAVKRAGHVVTSVARQVCTELAVVPAGAVAGAGRGAIAVRAALAKVGTPYSWGGGGPGGPTLGIGRGAGTVGFDCSGLTEYAWGKAGLAIGGHTSPQWRSGARIPRSQIQPGDLIFFATNPADPSTIYHVGLALDATRMVHAPHTGSTVRVDTWAGAPGRERSFAGVVRPVAR</sequence>
<dbReference type="InterPro" id="IPR038765">
    <property type="entry name" value="Papain-like_cys_pep_sf"/>
</dbReference>
<dbReference type="OrthoDB" id="3209655at2"/>
<organism evidence="7 8">
    <name type="scientific">Spongiactinospora rosea</name>
    <dbReference type="NCBI Taxonomy" id="2248750"/>
    <lineage>
        <taxon>Bacteria</taxon>
        <taxon>Bacillati</taxon>
        <taxon>Actinomycetota</taxon>
        <taxon>Actinomycetes</taxon>
        <taxon>Streptosporangiales</taxon>
        <taxon>Streptosporangiaceae</taxon>
        <taxon>Spongiactinospora</taxon>
    </lineage>
</organism>
<evidence type="ECO:0000256" key="5">
    <source>
        <dbReference type="SAM" id="Phobius"/>
    </source>
</evidence>
<keyword evidence="2" id="KW-0645">Protease</keyword>
<dbReference type="Proteomes" id="UP000253303">
    <property type="component" value="Unassembled WGS sequence"/>
</dbReference>
<dbReference type="InterPro" id="IPR000064">
    <property type="entry name" value="NLP_P60_dom"/>
</dbReference>
<evidence type="ECO:0000313" key="8">
    <source>
        <dbReference type="Proteomes" id="UP000253303"/>
    </source>
</evidence>
<feature type="transmembrane region" description="Helical" evidence="5">
    <location>
        <begin position="6"/>
        <end position="27"/>
    </location>
</feature>
<protein>
    <recommendedName>
        <fullName evidence="6">NlpC/P60 domain-containing protein</fullName>
    </recommendedName>
</protein>
<comment type="similarity">
    <text evidence="1">Belongs to the peptidase C40 family.</text>
</comment>
<accession>A0A366LL06</accession>
<evidence type="ECO:0000259" key="6">
    <source>
        <dbReference type="PROSITE" id="PS51935"/>
    </source>
</evidence>
<dbReference type="InterPro" id="IPR051794">
    <property type="entry name" value="PG_Endopeptidase_C40"/>
</dbReference>
<name>A0A366LL06_9ACTN</name>
<keyword evidence="5" id="KW-0812">Transmembrane</keyword>
<dbReference type="RefSeq" id="WP_113986460.1">
    <property type="nucleotide sequence ID" value="NZ_QMEY01000037.1"/>
</dbReference>
<proteinExistence type="inferred from homology"/>
<comment type="caution">
    <text evidence="7">The sequence shown here is derived from an EMBL/GenBank/DDBJ whole genome shotgun (WGS) entry which is preliminary data.</text>
</comment>
<keyword evidence="3" id="KW-0378">Hydrolase</keyword>
<dbReference type="PANTHER" id="PTHR47359:SF3">
    <property type="entry name" value="NLP_P60 DOMAIN-CONTAINING PROTEIN-RELATED"/>
    <property type="match status" value="1"/>
</dbReference>
<keyword evidence="8" id="KW-1185">Reference proteome</keyword>
<dbReference type="GO" id="GO:0008234">
    <property type="term" value="F:cysteine-type peptidase activity"/>
    <property type="evidence" value="ECO:0007669"/>
    <property type="project" value="UniProtKB-KW"/>
</dbReference>
<evidence type="ECO:0000256" key="3">
    <source>
        <dbReference type="ARBA" id="ARBA00022801"/>
    </source>
</evidence>
<dbReference type="AlphaFoldDB" id="A0A366LL06"/>
<dbReference type="Pfam" id="PF00877">
    <property type="entry name" value="NLPC_P60"/>
    <property type="match status" value="1"/>
</dbReference>
<evidence type="ECO:0000256" key="1">
    <source>
        <dbReference type="ARBA" id="ARBA00007074"/>
    </source>
</evidence>
<dbReference type="Gene3D" id="3.90.1720.10">
    <property type="entry name" value="endopeptidase domain like (from Nostoc punctiforme)"/>
    <property type="match status" value="1"/>
</dbReference>
<evidence type="ECO:0000313" key="7">
    <source>
        <dbReference type="EMBL" id="RBQ14173.1"/>
    </source>
</evidence>
<evidence type="ECO:0000256" key="2">
    <source>
        <dbReference type="ARBA" id="ARBA00022670"/>
    </source>
</evidence>